<gene>
    <name evidence="3" type="ORF">AMATHDRAFT_7448</name>
</gene>
<keyword evidence="4" id="KW-1185">Reference proteome</keyword>
<protein>
    <recommendedName>
        <fullName evidence="2">Fungal-type protein kinase domain-containing protein</fullName>
    </recommendedName>
</protein>
<feature type="compositionally biased region" description="Polar residues" evidence="1">
    <location>
        <begin position="523"/>
        <end position="535"/>
    </location>
</feature>
<dbReference type="InterPro" id="IPR040976">
    <property type="entry name" value="Pkinase_fungal"/>
</dbReference>
<dbReference type="InterPro" id="IPR011009">
    <property type="entry name" value="Kinase-like_dom_sf"/>
</dbReference>
<evidence type="ECO:0000313" key="4">
    <source>
        <dbReference type="Proteomes" id="UP000242287"/>
    </source>
</evidence>
<feature type="compositionally biased region" description="Low complexity" evidence="1">
    <location>
        <begin position="549"/>
        <end position="559"/>
    </location>
</feature>
<dbReference type="PROSITE" id="PS00109">
    <property type="entry name" value="PROTEIN_KINASE_TYR"/>
    <property type="match status" value="1"/>
</dbReference>
<feature type="domain" description="Fungal-type protein kinase" evidence="2">
    <location>
        <begin position="23"/>
        <end position="242"/>
    </location>
</feature>
<proteinExistence type="predicted"/>
<feature type="region of interest" description="Disordered" evidence="1">
    <location>
        <begin position="492"/>
        <end position="570"/>
    </location>
</feature>
<evidence type="ECO:0000256" key="1">
    <source>
        <dbReference type="SAM" id="MobiDB-lite"/>
    </source>
</evidence>
<evidence type="ECO:0000313" key="3">
    <source>
        <dbReference type="EMBL" id="PFH46732.1"/>
    </source>
</evidence>
<evidence type="ECO:0000259" key="2">
    <source>
        <dbReference type="Pfam" id="PF17667"/>
    </source>
</evidence>
<dbReference type="EMBL" id="KZ302163">
    <property type="protein sequence ID" value="PFH46732.1"/>
    <property type="molecule type" value="Genomic_DNA"/>
</dbReference>
<feature type="compositionally biased region" description="Basic and acidic residues" evidence="1">
    <location>
        <begin position="492"/>
        <end position="509"/>
    </location>
</feature>
<feature type="domain" description="Fungal-type protein kinase" evidence="2">
    <location>
        <begin position="336"/>
        <end position="385"/>
    </location>
</feature>
<sequence length="570" mass="65750">MPTDDGGREDFLTIQLIDAVGAQMLCSRSTVVWEVIKLSDLPQFVNGYTAGDEAGEIDTGTPEIYVLKQAWQQVEDKCKPTVPDELTRYKEAELKKSFIHSAECVRIDGEFSFTSRERELLSPEKLDAPQPNTGSTSLRDEHNEPFRVMDLLRDALRFFKLSDKVVGRVQTRIVMKGSGYPLTYASSCLEIATVLRDCIRMHKKMYLNGVLHRDVSLGNILIMNNGSGRLIDLDRAKYVSSKRQVLQPISAVTEDITEELRKDLERDEFNASRDIRLLALQYFQVKSVSRANNYLMGLIENFFDDPTRRLELNDLGWPNEKQREEYMLLPDFTKYRARDAFYQTGTIPFMSHQALSGNAERRNEPFMHDAYHDMESFFWVLVYVCITTQGPLGGRRPEMDGNNELADQVADMFHQEMQYLGKTRREYIHLEEPFKSLLSCLHPSFHDLQPLIERWREILSFTSSNKGLDHDIIHHHMLRILEETISELKSKSPVETDEIAKEKRAAREKHWAKRRRIPCLPSSGGSIEQQQSPDHSPSVPPMSRRARRCSSTTSTSTSPKVKRRRTRRNI</sequence>
<dbReference type="PANTHER" id="PTHR38248:SF2">
    <property type="entry name" value="FUNK1 11"/>
    <property type="match status" value="1"/>
</dbReference>
<dbReference type="SUPFAM" id="SSF56112">
    <property type="entry name" value="Protein kinase-like (PK-like)"/>
    <property type="match status" value="1"/>
</dbReference>
<dbReference type="Proteomes" id="UP000242287">
    <property type="component" value="Unassembled WGS sequence"/>
</dbReference>
<accession>A0A2A9NG92</accession>
<feature type="compositionally biased region" description="Basic residues" evidence="1">
    <location>
        <begin position="560"/>
        <end position="570"/>
    </location>
</feature>
<dbReference type="AlphaFoldDB" id="A0A2A9NG92"/>
<dbReference type="Gene3D" id="1.10.510.10">
    <property type="entry name" value="Transferase(Phosphotransferase) domain 1"/>
    <property type="match status" value="1"/>
</dbReference>
<name>A0A2A9NG92_9AGAR</name>
<reference evidence="3 4" key="1">
    <citation type="submission" date="2014-02" db="EMBL/GenBank/DDBJ databases">
        <title>Transposable element dynamics among asymbiotic and ectomycorrhizal Amanita fungi.</title>
        <authorList>
            <consortium name="DOE Joint Genome Institute"/>
            <person name="Hess J."/>
            <person name="Skrede I."/>
            <person name="Wolfe B."/>
            <person name="LaButti K."/>
            <person name="Ohm R.A."/>
            <person name="Grigoriev I.V."/>
            <person name="Pringle A."/>
        </authorList>
    </citation>
    <scope>NUCLEOTIDE SEQUENCE [LARGE SCALE GENOMIC DNA]</scope>
    <source>
        <strain evidence="3 4">SKay4041</strain>
    </source>
</reference>
<dbReference type="Pfam" id="PF17667">
    <property type="entry name" value="Pkinase_fungal"/>
    <property type="match status" value="2"/>
</dbReference>
<dbReference type="GO" id="GO:0004672">
    <property type="term" value="F:protein kinase activity"/>
    <property type="evidence" value="ECO:0007669"/>
    <property type="project" value="InterPro"/>
</dbReference>
<dbReference type="InterPro" id="IPR008266">
    <property type="entry name" value="Tyr_kinase_AS"/>
</dbReference>
<dbReference type="OrthoDB" id="312874at2759"/>
<organism evidence="3 4">
    <name type="scientific">Amanita thiersii Skay4041</name>
    <dbReference type="NCBI Taxonomy" id="703135"/>
    <lineage>
        <taxon>Eukaryota</taxon>
        <taxon>Fungi</taxon>
        <taxon>Dikarya</taxon>
        <taxon>Basidiomycota</taxon>
        <taxon>Agaricomycotina</taxon>
        <taxon>Agaricomycetes</taxon>
        <taxon>Agaricomycetidae</taxon>
        <taxon>Agaricales</taxon>
        <taxon>Pluteineae</taxon>
        <taxon>Amanitaceae</taxon>
        <taxon>Amanita</taxon>
    </lineage>
</organism>
<dbReference type="PANTHER" id="PTHR38248">
    <property type="entry name" value="FUNK1 6"/>
    <property type="match status" value="1"/>
</dbReference>